<dbReference type="Pfam" id="PF02557">
    <property type="entry name" value="VanY"/>
    <property type="match status" value="1"/>
</dbReference>
<dbReference type="PANTHER" id="PTHR34385:SF1">
    <property type="entry name" value="PEPTIDOGLYCAN L-ALANYL-D-GLUTAMATE ENDOPEPTIDASE CWLK"/>
    <property type="match status" value="1"/>
</dbReference>
<keyword evidence="4" id="KW-1185">Reference proteome</keyword>
<dbReference type="RefSeq" id="WP_210657906.1">
    <property type="nucleotide sequence ID" value="NZ_JAGKSP010000003.1"/>
</dbReference>
<accession>A0ABS5CAR2</accession>
<dbReference type="Proteomes" id="UP000673394">
    <property type="component" value="Unassembled WGS sequence"/>
</dbReference>
<proteinExistence type="predicted"/>
<dbReference type="InterPro" id="IPR052179">
    <property type="entry name" value="DD-CPase-like"/>
</dbReference>
<dbReference type="CDD" id="cd14852">
    <property type="entry name" value="LD-carboxypeptidase"/>
    <property type="match status" value="1"/>
</dbReference>
<dbReference type="PANTHER" id="PTHR34385">
    <property type="entry name" value="D-ALANYL-D-ALANINE CARBOXYPEPTIDASE"/>
    <property type="match status" value="1"/>
</dbReference>
<feature type="region of interest" description="Disordered" evidence="1">
    <location>
        <begin position="27"/>
        <end position="53"/>
    </location>
</feature>
<evidence type="ECO:0000256" key="1">
    <source>
        <dbReference type="SAM" id="MobiDB-lite"/>
    </source>
</evidence>
<reference evidence="3 4" key="1">
    <citation type="submission" date="2021-04" db="EMBL/GenBank/DDBJ databases">
        <title>Paenibacillus sp. DLE-14 whole genome sequence.</title>
        <authorList>
            <person name="Ham Y.J."/>
        </authorList>
    </citation>
    <scope>NUCLEOTIDE SEQUENCE [LARGE SCALE GENOMIC DNA]</scope>
    <source>
        <strain evidence="3 4">DLE-14</strain>
    </source>
</reference>
<feature type="domain" description="D-alanyl-D-alanine carboxypeptidase-like core" evidence="2">
    <location>
        <begin position="109"/>
        <end position="224"/>
    </location>
</feature>
<dbReference type="Gene3D" id="3.30.200.180">
    <property type="match status" value="1"/>
</dbReference>
<feature type="compositionally biased region" description="Polar residues" evidence="1">
    <location>
        <begin position="41"/>
        <end position="53"/>
    </location>
</feature>
<comment type="caution">
    <text evidence="3">The sequence shown here is derived from an EMBL/GenBank/DDBJ whole genome shotgun (WGS) entry which is preliminary data.</text>
</comment>
<dbReference type="InterPro" id="IPR009045">
    <property type="entry name" value="Zn_M74/Hedgehog-like"/>
</dbReference>
<protein>
    <submittedName>
        <fullName evidence="3">M15 family metallopeptidase</fullName>
    </submittedName>
</protein>
<dbReference type="InterPro" id="IPR058193">
    <property type="entry name" value="VanY/YodJ_core_dom"/>
</dbReference>
<gene>
    <name evidence="3" type="ORF">I8J30_10265</name>
</gene>
<name>A0ABS5CAR2_9BACL</name>
<sequence length="300" mass="33284">MRNWLFLLAVLVLLGAVYERFQSDGDTGLPVEHAEKGNAIGTPTSDNAENSPPVNELTFQVEPDQVRKGNLLLVNEEIAVPPNKADAKAVNLFKHKELVDGFGLLDNSIRLSPELAKAFTTMVKHAAVDGVKNFLISSGYRSDQEQQALYEQLGPEIAAVPGHSEHSLGLALDIGSTTGQMKDAPEGIWLKQNAWKYGFIVRYPEDKTEITGVIHEPWHIRYVGLPHSAIMQENHWAFEEYLVHLKERKSMTAIVEGKTYIVYYFPVASNTTLRVPVVGNYELSGNNTDGVIVTVFDIVN</sequence>
<organism evidence="3 4">
    <name type="scientific">Paenibacillus lignilyticus</name>
    <dbReference type="NCBI Taxonomy" id="1172615"/>
    <lineage>
        <taxon>Bacteria</taxon>
        <taxon>Bacillati</taxon>
        <taxon>Bacillota</taxon>
        <taxon>Bacilli</taxon>
        <taxon>Bacillales</taxon>
        <taxon>Paenibacillaceae</taxon>
        <taxon>Paenibacillus</taxon>
    </lineage>
</organism>
<evidence type="ECO:0000313" key="4">
    <source>
        <dbReference type="Proteomes" id="UP000673394"/>
    </source>
</evidence>
<dbReference type="EMBL" id="JAGKSP010000003">
    <property type="protein sequence ID" value="MBP3963083.1"/>
    <property type="molecule type" value="Genomic_DNA"/>
</dbReference>
<dbReference type="SUPFAM" id="SSF55166">
    <property type="entry name" value="Hedgehog/DD-peptidase"/>
    <property type="match status" value="1"/>
</dbReference>
<evidence type="ECO:0000259" key="2">
    <source>
        <dbReference type="Pfam" id="PF02557"/>
    </source>
</evidence>
<evidence type="ECO:0000313" key="3">
    <source>
        <dbReference type="EMBL" id="MBP3963083.1"/>
    </source>
</evidence>
<dbReference type="Gene3D" id="3.30.1380.10">
    <property type="match status" value="1"/>
</dbReference>
<dbReference type="InterPro" id="IPR003709">
    <property type="entry name" value="VanY-like_core_dom"/>
</dbReference>